<reference evidence="2" key="1">
    <citation type="submission" date="2014-01" db="EMBL/GenBank/DDBJ databases">
        <title>The genome of the white-rot fungus Pycnoporus cinnabarinus: a basidiomycete model with a versatile arsenal for lignocellulosic biomass breakdown.</title>
        <authorList>
            <person name="Levasseur A."/>
            <person name="Lomascolo A."/>
            <person name="Ruiz-Duenas F.J."/>
            <person name="Uzan E."/>
            <person name="Piumi F."/>
            <person name="Kues U."/>
            <person name="Ram A.F.J."/>
            <person name="Murat C."/>
            <person name="Haon M."/>
            <person name="Benoit I."/>
            <person name="Arfi Y."/>
            <person name="Chevret D."/>
            <person name="Drula E."/>
            <person name="Kwon M.J."/>
            <person name="Gouret P."/>
            <person name="Lesage-Meessen L."/>
            <person name="Lombard V."/>
            <person name="Mariette J."/>
            <person name="Noirot C."/>
            <person name="Park J."/>
            <person name="Patyshakuliyeva A."/>
            <person name="Wieneger R.A.B."/>
            <person name="Wosten H.A.B."/>
            <person name="Martin F."/>
            <person name="Coutinho P.M."/>
            <person name="de Vries R."/>
            <person name="Martinez A.T."/>
            <person name="Klopp C."/>
            <person name="Pontarotti P."/>
            <person name="Henrissat B."/>
            <person name="Record E."/>
        </authorList>
    </citation>
    <scope>NUCLEOTIDE SEQUENCE [LARGE SCALE GENOMIC DNA]</scope>
    <source>
        <strain evidence="2">BRFM137</strain>
    </source>
</reference>
<dbReference type="STRING" id="5643.A0A060SJA5"/>
<keyword evidence="3" id="KW-1185">Reference proteome</keyword>
<sequence length="459" mass="49602">MHPPPRIEEPFMGMGNTAGGLGRIPFAGPGPLAAAADTAPMNVLMSCLTQLSANINELASTVARNNLRLNDVTTQITAVAGNAGSSAGAASAFHAGPTTSDVPVHEGPQRGTNTGPFAVRGRHIRPARGQHRVPTGDDLVIAKTTTNKLSAMQRCARTEILKRTRQSIRALTGVLRARDSWPAYTEGGAPRLNPETGVAYFNIHLGAEEGVDHPVNVKLLARVAEDVENGLKSKAHLLSWMDAPDVNISQALVFELAKITWPSHAMRAAADGLCVAISLARAVDLYKERHGGIDPTPLLDVSMMSDEVSGPEEDSGETKDEWKARMASCLGMGKLDPDVFKALQIFEVIRPNWRLDEYAAVLQELWEIYASTLTAKQAQCMIFRVRTSGHTSDDPPAAAPYNVGFKSEWYEEFKEKETHCVYLGDWGNYEDPPGFGASVDVPDEPQGPNDAELEDENGE</sequence>
<dbReference type="HOGENOM" id="CLU_596017_0_0_1"/>
<evidence type="ECO:0000313" key="3">
    <source>
        <dbReference type="Proteomes" id="UP000029665"/>
    </source>
</evidence>
<dbReference type="OMA" id="CARTEIL"/>
<gene>
    <name evidence="2" type="ORF">BN946_scf184642.g1</name>
</gene>
<dbReference type="OrthoDB" id="3052718at2759"/>
<evidence type="ECO:0000256" key="1">
    <source>
        <dbReference type="SAM" id="MobiDB-lite"/>
    </source>
</evidence>
<dbReference type="EMBL" id="CCBP010000141">
    <property type="protein sequence ID" value="CDO74256.1"/>
    <property type="molecule type" value="Genomic_DNA"/>
</dbReference>
<proteinExistence type="predicted"/>
<name>A0A060SJA5_PYCCI</name>
<dbReference type="AlphaFoldDB" id="A0A060SJA5"/>
<protein>
    <submittedName>
        <fullName evidence="2">Uncharacterized protein</fullName>
    </submittedName>
</protein>
<dbReference type="Proteomes" id="UP000029665">
    <property type="component" value="Unassembled WGS sequence"/>
</dbReference>
<comment type="caution">
    <text evidence="2">The sequence shown here is derived from an EMBL/GenBank/DDBJ whole genome shotgun (WGS) entry which is preliminary data.</text>
</comment>
<feature type="region of interest" description="Disordered" evidence="1">
    <location>
        <begin position="98"/>
        <end position="119"/>
    </location>
</feature>
<evidence type="ECO:0000313" key="2">
    <source>
        <dbReference type="EMBL" id="CDO74256.1"/>
    </source>
</evidence>
<organism evidence="2 3">
    <name type="scientific">Pycnoporus cinnabarinus</name>
    <name type="common">Cinnabar-red polypore</name>
    <name type="synonym">Trametes cinnabarina</name>
    <dbReference type="NCBI Taxonomy" id="5643"/>
    <lineage>
        <taxon>Eukaryota</taxon>
        <taxon>Fungi</taxon>
        <taxon>Dikarya</taxon>
        <taxon>Basidiomycota</taxon>
        <taxon>Agaricomycotina</taxon>
        <taxon>Agaricomycetes</taxon>
        <taxon>Polyporales</taxon>
        <taxon>Polyporaceae</taxon>
        <taxon>Trametes</taxon>
    </lineage>
</organism>
<feature type="region of interest" description="Disordered" evidence="1">
    <location>
        <begin position="433"/>
        <end position="459"/>
    </location>
</feature>
<accession>A0A060SJA5</accession>